<sequence length="348" mass="37763">MLKCLAFMSATLAAGIAQADPAALSGELQHAFDQGKLDGLHAVLVRQNGETLAEVYFEGRDERWGQPLGPRSHGPDTLHDLRSVSKSVTGLLYGIALDKGLVAGTDSALLAQFPEYADLATTERNRITIGDTLSMQMGTQWDETLPYTDPRNSEIAMELAEDRYRYVLEQPVVADPGTAWTYSGGTTALLGAIIARGAGMPLDQFARLHLFDPLGIDEFEWIAGDDGIPSAASGLRLSARDLARIGEMVAARGIYEGQQIVSADWLQQSATPRAQLDPLRYGYHWWLSPIGDPPSWIAGFGNGGQRLSISPRLGLVVVVYAGRYNDRLAWELPLAVVNDYVVPALGLR</sequence>
<feature type="domain" description="Beta-lactamase-related" evidence="2">
    <location>
        <begin position="42"/>
        <end position="321"/>
    </location>
</feature>
<dbReference type="SUPFAM" id="SSF56601">
    <property type="entry name" value="beta-lactamase/transpeptidase-like"/>
    <property type="match status" value="1"/>
</dbReference>
<name>A0ABU3VIA4_9RHOB</name>
<dbReference type="InterPro" id="IPR012338">
    <property type="entry name" value="Beta-lactam/transpept-like"/>
</dbReference>
<evidence type="ECO:0000313" key="3">
    <source>
        <dbReference type="EMBL" id="MDU9005898.1"/>
    </source>
</evidence>
<protein>
    <submittedName>
        <fullName evidence="3">Serine hydrolase</fullName>
        <ecNumber evidence="3">3.-.-.-</ecNumber>
    </submittedName>
</protein>
<gene>
    <name evidence="3" type="ORF">QO231_18860</name>
</gene>
<dbReference type="RefSeq" id="WP_316780000.1">
    <property type="nucleotide sequence ID" value="NZ_JASMWN010000017.1"/>
</dbReference>
<dbReference type="InterPro" id="IPR001466">
    <property type="entry name" value="Beta-lactam-related"/>
</dbReference>
<dbReference type="Gene3D" id="3.40.710.10">
    <property type="entry name" value="DD-peptidase/beta-lactamase superfamily"/>
    <property type="match status" value="1"/>
</dbReference>
<evidence type="ECO:0000313" key="4">
    <source>
        <dbReference type="Proteomes" id="UP001255416"/>
    </source>
</evidence>
<keyword evidence="4" id="KW-1185">Reference proteome</keyword>
<comment type="caution">
    <text evidence="3">The sequence shown here is derived from an EMBL/GenBank/DDBJ whole genome shotgun (WGS) entry which is preliminary data.</text>
</comment>
<dbReference type="PANTHER" id="PTHR43283">
    <property type="entry name" value="BETA-LACTAMASE-RELATED"/>
    <property type="match status" value="1"/>
</dbReference>
<keyword evidence="1" id="KW-0732">Signal</keyword>
<dbReference type="Pfam" id="PF00144">
    <property type="entry name" value="Beta-lactamase"/>
    <property type="match status" value="1"/>
</dbReference>
<reference evidence="4" key="1">
    <citation type="submission" date="2023-05" db="EMBL/GenBank/DDBJ databases">
        <title>Sedimentitalea sp. nov. JM2-8.</title>
        <authorList>
            <person name="Huang J."/>
        </authorList>
    </citation>
    <scope>NUCLEOTIDE SEQUENCE [LARGE SCALE GENOMIC DNA]</scope>
    <source>
        <strain evidence="4">KHS03</strain>
    </source>
</reference>
<feature type="signal peptide" evidence="1">
    <location>
        <begin position="1"/>
        <end position="19"/>
    </location>
</feature>
<organism evidence="3 4">
    <name type="scientific">Sedimentitalea todarodis</name>
    <dbReference type="NCBI Taxonomy" id="1631240"/>
    <lineage>
        <taxon>Bacteria</taxon>
        <taxon>Pseudomonadati</taxon>
        <taxon>Pseudomonadota</taxon>
        <taxon>Alphaproteobacteria</taxon>
        <taxon>Rhodobacterales</taxon>
        <taxon>Paracoccaceae</taxon>
        <taxon>Sedimentitalea</taxon>
    </lineage>
</organism>
<proteinExistence type="predicted"/>
<accession>A0ABU3VIA4</accession>
<dbReference type="InterPro" id="IPR050789">
    <property type="entry name" value="Diverse_Enzym_Activities"/>
</dbReference>
<feature type="chain" id="PRO_5045450854" evidence="1">
    <location>
        <begin position="20"/>
        <end position="348"/>
    </location>
</feature>
<dbReference type="EC" id="3.-.-.-" evidence="3"/>
<dbReference type="Proteomes" id="UP001255416">
    <property type="component" value="Unassembled WGS sequence"/>
</dbReference>
<evidence type="ECO:0000259" key="2">
    <source>
        <dbReference type="Pfam" id="PF00144"/>
    </source>
</evidence>
<dbReference type="GO" id="GO:0016787">
    <property type="term" value="F:hydrolase activity"/>
    <property type="evidence" value="ECO:0007669"/>
    <property type="project" value="UniProtKB-KW"/>
</dbReference>
<evidence type="ECO:0000256" key="1">
    <source>
        <dbReference type="SAM" id="SignalP"/>
    </source>
</evidence>
<dbReference type="EMBL" id="JASMWN010000017">
    <property type="protein sequence ID" value="MDU9005898.1"/>
    <property type="molecule type" value="Genomic_DNA"/>
</dbReference>
<dbReference type="PANTHER" id="PTHR43283:SF7">
    <property type="entry name" value="BETA-LACTAMASE-RELATED DOMAIN-CONTAINING PROTEIN"/>
    <property type="match status" value="1"/>
</dbReference>
<keyword evidence="3" id="KW-0378">Hydrolase</keyword>